<evidence type="ECO:0000313" key="2">
    <source>
        <dbReference type="Proteomes" id="UP000283269"/>
    </source>
</evidence>
<dbReference type="AlphaFoldDB" id="A0A409XT95"/>
<sequence length="85" mass="9244">MSGELHVIQDLTSIVLQPAKGRKAGNNLRIFFGPVVINDGDDEPLVPVKKPSTIKAKKDIPNVSSDKGKFYEFLDNTTTSSSSHC</sequence>
<gene>
    <name evidence="1" type="ORF">CVT25_015705</name>
</gene>
<keyword evidence="2" id="KW-1185">Reference proteome</keyword>
<protein>
    <submittedName>
        <fullName evidence="1">Uncharacterized protein</fullName>
    </submittedName>
</protein>
<evidence type="ECO:0000313" key="1">
    <source>
        <dbReference type="EMBL" id="PPQ93940.1"/>
    </source>
</evidence>
<accession>A0A409XT95</accession>
<dbReference type="Proteomes" id="UP000283269">
    <property type="component" value="Unassembled WGS sequence"/>
</dbReference>
<name>A0A409XT95_PSICY</name>
<dbReference type="InParanoid" id="A0A409XT95"/>
<proteinExistence type="predicted"/>
<comment type="caution">
    <text evidence="1">The sequence shown here is derived from an EMBL/GenBank/DDBJ whole genome shotgun (WGS) entry which is preliminary data.</text>
</comment>
<organism evidence="1 2">
    <name type="scientific">Psilocybe cyanescens</name>
    <dbReference type="NCBI Taxonomy" id="93625"/>
    <lineage>
        <taxon>Eukaryota</taxon>
        <taxon>Fungi</taxon>
        <taxon>Dikarya</taxon>
        <taxon>Basidiomycota</taxon>
        <taxon>Agaricomycotina</taxon>
        <taxon>Agaricomycetes</taxon>
        <taxon>Agaricomycetidae</taxon>
        <taxon>Agaricales</taxon>
        <taxon>Agaricineae</taxon>
        <taxon>Strophariaceae</taxon>
        <taxon>Psilocybe</taxon>
    </lineage>
</organism>
<dbReference type="EMBL" id="NHYD01000542">
    <property type="protein sequence ID" value="PPQ93940.1"/>
    <property type="molecule type" value="Genomic_DNA"/>
</dbReference>
<reference evidence="1 2" key="1">
    <citation type="journal article" date="2018" name="Evol. Lett.">
        <title>Horizontal gene cluster transfer increased hallucinogenic mushroom diversity.</title>
        <authorList>
            <person name="Reynolds H.T."/>
            <person name="Vijayakumar V."/>
            <person name="Gluck-Thaler E."/>
            <person name="Korotkin H.B."/>
            <person name="Matheny P.B."/>
            <person name="Slot J.C."/>
        </authorList>
    </citation>
    <scope>NUCLEOTIDE SEQUENCE [LARGE SCALE GENOMIC DNA]</scope>
    <source>
        <strain evidence="1 2">2631</strain>
    </source>
</reference>